<dbReference type="InterPro" id="IPR050469">
    <property type="entry name" value="Diguanylate_Cyclase"/>
</dbReference>
<dbReference type="PROSITE" id="PS50887">
    <property type="entry name" value="GGDEF"/>
    <property type="match status" value="1"/>
</dbReference>
<dbReference type="OrthoDB" id="9812260at2"/>
<dbReference type="EC" id="2.7.7.65" evidence="1"/>
<dbReference type="AlphaFoldDB" id="A0A1I4SBE6"/>
<dbReference type="Proteomes" id="UP000199556">
    <property type="component" value="Unassembled WGS sequence"/>
</dbReference>
<feature type="domain" description="Response regulatory" evidence="3">
    <location>
        <begin position="7"/>
        <end position="126"/>
    </location>
</feature>
<evidence type="ECO:0000256" key="1">
    <source>
        <dbReference type="ARBA" id="ARBA00012528"/>
    </source>
</evidence>
<dbReference type="STRING" id="195064.SAMN05421721_1155"/>
<evidence type="ECO:0000313" key="6">
    <source>
        <dbReference type="Proteomes" id="UP000199556"/>
    </source>
</evidence>
<dbReference type="PANTHER" id="PTHR45138:SF24">
    <property type="entry name" value="DIGUANYLATE CYCLASE DGCC-RELATED"/>
    <property type="match status" value="1"/>
</dbReference>
<dbReference type="GO" id="GO:1902201">
    <property type="term" value="P:negative regulation of bacterial-type flagellum-dependent cell motility"/>
    <property type="evidence" value="ECO:0007669"/>
    <property type="project" value="TreeGrafter"/>
</dbReference>
<evidence type="ECO:0000259" key="4">
    <source>
        <dbReference type="PROSITE" id="PS50887"/>
    </source>
</evidence>
<proteinExistence type="predicted"/>
<dbReference type="SMART" id="SM00267">
    <property type="entry name" value="GGDEF"/>
    <property type="match status" value="1"/>
</dbReference>
<dbReference type="InterPro" id="IPR011006">
    <property type="entry name" value="CheY-like_superfamily"/>
</dbReference>
<dbReference type="GO" id="GO:0043709">
    <property type="term" value="P:cell adhesion involved in single-species biofilm formation"/>
    <property type="evidence" value="ECO:0007669"/>
    <property type="project" value="TreeGrafter"/>
</dbReference>
<sequence>MTPPPLSILIVDDMQYSRMVLKNTLERLGYEDVRLAGSAAHALESLEERQADVVLADWVMPQMSGLELVQAIRAMDEDRPRYTAIILFTAKEGNDPMLEAFHQGVDDYLTKPINDVQLAARVYAAGRIATLHNRLMETSAALDAANRHLEQQAMVDPITGLANLRALNQRLENVLMETQSRGGALCLAVLDLDHLEHVNARHGHDLGDEVLMGLSRRLRLCVRPTDLVARIGGDEFALLLQVHPPHHFNRDLCRRIHAGIVREGIPTSEGNIPVSVSIGARFHTHGQSLSTVHGLLSLAQENLRQAKTDGGNRVVAS</sequence>
<keyword evidence="2" id="KW-0597">Phosphoprotein</keyword>
<dbReference type="RefSeq" id="WP_090486618.1">
    <property type="nucleotide sequence ID" value="NZ_FOUO01000015.1"/>
</dbReference>
<dbReference type="SUPFAM" id="SSF55073">
    <property type="entry name" value="Nucleotide cyclase"/>
    <property type="match status" value="1"/>
</dbReference>
<feature type="domain" description="GGDEF" evidence="4">
    <location>
        <begin position="183"/>
        <end position="317"/>
    </location>
</feature>
<feature type="modified residue" description="4-aspartylphosphate" evidence="2">
    <location>
        <position position="57"/>
    </location>
</feature>
<dbReference type="Gene3D" id="3.40.50.2300">
    <property type="match status" value="1"/>
</dbReference>
<dbReference type="GO" id="GO:0000160">
    <property type="term" value="P:phosphorelay signal transduction system"/>
    <property type="evidence" value="ECO:0007669"/>
    <property type="project" value="InterPro"/>
</dbReference>
<dbReference type="NCBIfam" id="TIGR00254">
    <property type="entry name" value="GGDEF"/>
    <property type="match status" value="1"/>
</dbReference>
<evidence type="ECO:0000256" key="2">
    <source>
        <dbReference type="PROSITE-ProRule" id="PRU00169"/>
    </source>
</evidence>
<dbReference type="Pfam" id="PF00990">
    <property type="entry name" value="GGDEF"/>
    <property type="match status" value="1"/>
</dbReference>
<dbReference type="Pfam" id="PF00072">
    <property type="entry name" value="Response_reg"/>
    <property type="match status" value="1"/>
</dbReference>
<organism evidence="5 6">
    <name type="scientific">Ectothiorhodospira mobilis</name>
    <dbReference type="NCBI Taxonomy" id="195064"/>
    <lineage>
        <taxon>Bacteria</taxon>
        <taxon>Pseudomonadati</taxon>
        <taxon>Pseudomonadota</taxon>
        <taxon>Gammaproteobacteria</taxon>
        <taxon>Chromatiales</taxon>
        <taxon>Ectothiorhodospiraceae</taxon>
        <taxon>Ectothiorhodospira</taxon>
    </lineage>
</organism>
<gene>
    <name evidence="5" type="ORF">SAMN05421721_1155</name>
</gene>
<dbReference type="Gene3D" id="3.30.70.270">
    <property type="match status" value="1"/>
</dbReference>
<dbReference type="InterPro" id="IPR043128">
    <property type="entry name" value="Rev_trsase/Diguanyl_cyclase"/>
</dbReference>
<dbReference type="InterPro" id="IPR029787">
    <property type="entry name" value="Nucleotide_cyclase"/>
</dbReference>
<dbReference type="GO" id="GO:0005886">
    <property type="term" value="C:plasma membrane"/>
    <property type="evidence" value="ECO:0007669"/>
    <property type="project" value="TreeGrafter"/>
</dbReference>
<dbReference type="SMART" id="SM00448">
    <property type="entry name" value="REC"/>
    <property type="match status" value="1"/>
</dbReference>
<protein>
    <recommendedName>
        <fullName evidence="1">diguanylate cyclase</fullName>
        <ecNumber evidence="1">2.7.7.65</ecNumber>
    </recommendedName>
</protein>
<accession>A0A1I4SBE6</accession>
<dbReference type="EMBL" id="FOUO01000015">
    <property type="protein sequence ID" value="SFM61818.1"/>
    <property type="molecule type" value="Genomic_DNA"/>
</dbReference>
<dbReference type="SUPFAM" id="SSF52172">
    <property type="entry name" value="CheY-like"/>
    <property type="match status" value="1"/>
</dbReference>
<dbReference type="GO" id="GO:0052621">
    <property type="term" value="F:diguanylate cyclase activity"/>
    <property type="evidence" value="ECO:0007669"/>
    <property type="project" value="UniProtKB-EC"/>
</dbReference>
<dbReference type="InterPro" id="IPR001789">
    <property type="entry name" value="Sig_transdc_resp-reg_receiver"/>
</dbReference>
<dbReference type="CDD" id="cd01949">
    <property type="entry name" value="GGDEF"/>
    <property type="match status" value="1"/>
</dbReference>
<name>A0A1I4SBE6_ECTMO</name>
<dbReference type="PROSITE" id="PS50110">
    <property type="entry name" value="RESPONSE_REGULATORY"/>
    <property type="match status" value="1"/>
</dbReference>
<reference evidence="5 6" key="1">
    <citation type="submission" date="2016-10" db="EMBL/GenBank/DDBJ databases">
        <authorList>
            <person name="de Groot N.N."/>
        </authorList>
    </citation>
    <scope>NUCLEOTIDE SEQUENCE [LARGE SCALE GENOMIC DNA]</scope>
    <source>
        <strain evidence="5 6">DSM 4180</strain>
    </source>
</reference>
<keyword evidence="6" id="KW-1185">Reference proteome</keyword>
<dbReference type="PANTHER" id="PTHR45138">
    <property type="entry name" value="REGULATORY COMPONENTS OF SENSORY TRANSDUCTION SYSTEM"/>
    <property type="match status" value="1"/>
</dbReference>
<evidence type="ECO:0000313" key="5">
    <source>
        <dbReference type="EMBL" id="SFM61818.1"/>
    </source>
</evidence>
<evidence type="ECO:0000259" key="3">
    <source>
        <dbReference type="PROSITE" id="PS50110"/>
    </source>
</evidence>
<dbReference type="InterPro" id="IPR000160">
    <property type="entry name" value="GGDEF_dom"/>
</dbReference>